<accession>B9DWY1</accession>
<dbReference type="KEGG" id="ckr:CKR_3173"/>
<gene>
    <name evidence="1" type="ordered locus">CKR_3173</name>
</gene>
<reference evidence="2" key="1">
    <citation type="submission" date="2005-09" db="EMBL/GenBank/DDBJ databases">
        <title>Complete genome sequence of Clostridium kluyveri and comparative genomics of Clostridia species.</title>
        <authorList>
            <person name="Inui M."/>
            <person name="Nonaka H."/>
            <person name="Shinoda Y."/>
            <person name="Ikenaga Y."/>
            <person name="Abe M."/>
            <person name="Naito K."/>
            <person name="Vertes A.A."/>
            <person name="Yukawa H."/>
        </authorList>
    </citation>
    <scope>NUCLEOTIDE SEQUENCE [LARGE SCALE GENOMIC DNA]</scope>
    <source>
        <strain evidence="2">NBRC 12016</strain>
    </source>
</reference>
<evidence type="ECO:0000313" key="1">
    <source>
        <dbReference type="EMBL" id="BAH08224.1"/>
    </source>
</evidence>
<dbReference type="AlphaFoldDB" id="B9DWY1"/>
<sequence length="128" mass="14673">MINVSHRKLMEEYYCDINNLTDLLSKLSNNYRLLIGGAGEMNSMAVSHKKDIKDALHRANKVGDIIDKVLNTLEKSTGGYVEYCKMRDEIMKGKMMVEYIETEINEELFLNSLDDLEDSDDGDDIKED</sequence>
<proteinExistence type="predicted"/>
<dbReference type="EMBL" id="AP009049">
    <property type="protein sequence ID" value="BAH08224.1"/>
    <property type="molecule type" value="Genomic_DNA"/>
</dbReference>
<dbReference type="Proteomes" id="UP000007969">
    <property type="component" value="Chromosome"/>
</dbReference>
<name>B9DWY1_CLOK1</name>
<organism evidence="1 2">
    <name type="scientific">Clostridium kluyveri (strain NBRC 12016)</name>
    <dbReference type="NCBI Taxonomy" id="583346"/>
    <lineage>
        <taxon>Bacteria</taxon>
        <taxon>Bacillati</taxon>
        <taxon>Bacillota</taxon>
        <taxon>Clostridia</taxon>
        <taxon>Eubacteriales</taxon>
        <taxon>Clostridiaceae</taxon>
        <taxon>Clostridium</taxon>
    </lineage>
</organism>
<evidence type="ECO:0000313" key="2">
    <source>
        <dbReference type="Proteomes" id="UP000007969"/>
    </source>
</evidence>
<dbReference type="HOGENOM" id="CLU_144660_0_0_9"/>
<protein>
    <submittedName>
        <fullName evidence="1">Uncharacterized protein</fullName>
    </submittedName>
</protein>